<keyword evidence="2" id="KW-1185">Reference proteome</keyword>
<accession>A0ACA9QWY6</accession>
<feature type="non-terminal residue" evidence="1">
    <location>
        <position position="1"/>
    </location>
</feature>
<reference evidence="1" key="1">
    <citation type="submission" date="2021-06" db="EMBL/GenBank/DDBJ databases">
        <authorList>
            <person name="Kallberg Y."/>
            <person name="Tangrot J."/>
            <person name="Rosling A."/>
        </authorList>
    </citation>
    <scope>NUCLEOTIDE SEQUENCE</scope>
    <source>
        <strain evidence="1">CL356</strain>
    </source>
</reference>
<evidence type="ECO:0000313" key="1">
    <source>
        <dbReference type="EMBL" id="CAG8767882.1"/>
    </source>
</evidence>
<proteinExistence type="predicted"/>
<organism evidence="1 2">
    <name type="scientific">Acaulospora colombiana</name>
    <dbReference type="NCBI Taxonomy" id="27376"/>
    <lineage>
        <taxon>Eukaryota</taxon>
        <taxon>Fungi</taxon>
        <taxon>Fungi incertae sedis</taxon>
        <taxon>Mucoromycota</taxon>
        <taxon>Glomeromycotina</taxon>
        <taxon>Glomeromycetes</taxon>
        <taxon>Diversisporales</taxon>
        <taxon>Acaulosporaceae</taxon>
        <taxon>Acaulospora</taxon>
    </lineage>
</organism>
<gene>
    <name evidence="1" type="ORF">ACOLOM_LOCUS13574</name>
</gene>
<dbReference type="EMBL" id="CAJVPT010062992">
    <property type="protein sequence ID" value="CAG8767882.1"/>
    <property type="molecule type" value="Genomic_DNA"/>
</dbReference>
<evidence type="ECO:0000313" key="2">
    <source>
        <dbReference type="Proteomes" id="UP000789525"/>
    </source>
</evidence>
<dbReference type="Proteomes" id="UP000789525">
    <property type="component" value="Unassembled WGS sequence"/>
</dbReference>
<sequence length="70" mass="8343">YVCEKYDRHELKPVRMDYLHENDPSQWSLVNFLEWRVKSGGVLETCEFKSSLRNIVNDNEEDTICIHKAN</sequence>
<name>A0ACA9QWY6_9GLOM</name>
<comment type="caution">
    <text evidence="1">The sequence shown here is derived from an EMBL/GenBank/DDBJ whole genome shotgun (WGS) entry which is preliminary data.</text>
</comment>
<protein>
    <submittedName>
        <fullName evidence="1">17364_t:CDS:1</fullName>
    </submittedName>
</protein>